<gene>
    <name evidence="1" type="ORF">ACFPJ4_12530</name>
</gene>
<comment type="caution">
    <text evidence="1">The sequence shown here is derived from an EMBL/GenBank/DDBJ whole genome shotgun (WGS) entry which is preliminary data.</text>
</comment>
<name>A0ABW0NSI8_9MICO</name>
<dbReference type="SUPFAM" id="SSF74650">
    <property type="entry name" value="Galactose mutarotase-like"/>
    <property type="match status" value="1"/>
</dbReference>
<evidence type="ECO:0000313" key="2">
    <source>
        <dbReference type="Proteomes" id="UP001596039"/>
    </source>
</evidence>
<dbReference type="EMBL" id="JBHSMG010000003">
    <property type="protein sequence ID" value="MFC5503067.1"/>
    <property type="molecule type" value="Genomic_DNA"/>
</dbReference>
<organism evidence="1 2">
    <name type="scientific">Lysinimonas soli</name>
    <dbReference type="NCBI Taxonomy" id="1074233"/>
    <lineage>
        <taxon>Bacteria</taxon>
        <taxon>Bacillati</taxon>
        <taxon>Actinomycetota</taxon>
        <taxon>Actinomycetes</taxon>
        <taxon>Micrococcales</taxon>
        <taxon>Microbacteriaceae</taxon>
        <taxon>Lysinimonas</taxon>
    </lineage>
</organism>
<dbReference type="CDD" id="cd09022">
    <property type="entry name" value="Aldose_epim_Ec_YihR"/>
    <property type="match status" value="1"/>
</dbReference>
<reference evidence="2" key="1">
    <citation type="journal article" date="2019" name="Int. J. Syst. Evol. Microbiol.">
        <title>The Global Catalogue of Microorganisms (GCM) 10K type strain sequencing project: providing services to taxonomists for standard genome sequencing and annotation.</title>
        <authorList>
            <consortium name="The Broad Institute Genomics Platform"/>
            <consortium name="The Broad Institute Genome Sequencing Center for Infectious Disease"/>
            <person name="Wu L."/>
            <person name="Ma J."/>
        </authorList>
    </citation>
    <scope>NUCLEOTIDE SEQUENCE [LARGE SCALE GENOMIC DNA]</scope>
    <source>
        <strain evidence="2">CGMCC 4.6997</strain>
    </source>
</reference>
<dbReference type="InterPro" id="IPR037480">
    <property type="entry name" value="YihR-like"/>
</dbReference>
<proteinExistence type="predicted"/>
<dbReference type="Gene3D" id="2.70.98.10">
    <property type="match status" value="1"/>
</dbReference>
<protein>
    <submittedName>
        <fullName evidence="1">Aldose 1-epimerase family protein</fullName>
    </submittedName>
</protein>
<accession>A0ABW0NSI8</accession>
<sequence length="326" mass="34783">MPAATPAPSSAAPGSPVSGTQYLLERGTVRAEIASLGAALRSLSVSGTLLTEQVGSDIVAPMGCGLVLAPWPNRVRDAVWLLDGEPQLLDITEPALDNASHGLLRNTGYRLLERRDDAVTLGALIAPQHGWPFLLDTAVRYALGDDGITVTHSVTNLSGRPAPWAVGAHPYLRVGEVPSEQLTVTLTGASRLELDARLTPVAVHRFDSGPLRPDDIDLREGRPAAGLALNTGYGELANRDGRADIAWLDAPDGRRTTLWADPEFGWIQAYTPSDFPRRGGPGFAIALEPMTAPPDALNSGTDLILLEPGRRWEASWGIRFSEGTTR</sequence>
<dbReference type="InterPro" id="IPR008183">
    <property type="entry name" value="Aldose_1/G6P_1-epimerase"/>
</dbReference>
<dbReference type="RefSeq" id="WP_386740780.1">
    <property type="nucleotide sequence ID" value="NZ_JBHSMG010000003.1"/>
</dbReference>
<evidence type="ECO:0000313" key="1">
    <source>
        <dbReference type="EMBL" id="MFC5503067.1"/>
    </source>
</evidence>
<dbReference type="Pfam" id="PF01263">
    <property type="entry name" value="Aldose_epim"/>
    <property type="match status" value="1"/>
</dbReference>
<dbReference type="InterPro" id="IPR011013">
    <property type="entry name" value="Gal_mutarotase_sf_dom"/>
</dbReference>
<keyword evidence="2" id="KW-1185">Reference proteome</keyword>
<dbReference type="InterPro" id="IPR014718">
    <property type="entry name" value="GH-type_carb-bd"/>
</dbReference>
<dbReference type="Proteomes" id="UP001596039">
    <property type="component" value="Unassembled WGS sequence"/>
</dbReference>